<reference evidence="1" key="1">
    <citation type="submission" date="2022-12" db="EMBL/GenBank/DDBJ databases">
        <authorList>
            <person name="Wang J."/>
        </authorList>
    </citation>
    <scope>NUCLEOTIDE SEQUENCE</scope>
    <source>
        <strain evidence="1">HY-45-18</strain>
    </source>
</reference>
<keyword evidence="2" id="KW-1185">Reference proteome</keyword>
<evidence type="ECO:0000313" key="1">
    <source>
        <dbReference type="EMBL" id="MCY6485336.1"/>
    </source>
</evidence>
<organism evidence="1 2">
    <name type="scientific">Clostridium aestuarii</name>
    <dbReference type="NCBI Taxonomy" id="338193"/>
    <lineage>
        <taxon>Bacteria</taxon>
        <taxon>Bacillati</taxon>
        <taxon>Bacillota</taxon>
        <taxon>Clostridia</taxon>
        <taxon>Eubacteriales</taxon>
        <taxon>Clostridiaceae</taxon>
        <taxon>Clostridium</taxon>
    </lineage>
</organism>
<name>A0ABT4D265_9CLOT</name>
<dbReference type="Proteomes" id="UP001078443">
    <property type="component" value="Unassembled WGS sequence"/>
</dbReference>
<evidence type="ECO:0000313" key="2">
    <source>
        <dbReference type="Proteomes" id="UP001078443"/>
    </source>
</evidence>
<accession>A0ABT4D265</accession>
<proteinExistence type="predicted"/>
<sequence>MKLYSDGERYAEPESVCDKSWSHFLDSSGNLKSTWKSWHKNIDGTDVEFLLYDIKQPSTEDRWYYFEYSYKKRKNDSLIKEYWYKVKENNITKFNVNFTTKKPK</sequence>
<protein>
    <submittedName>
        <fullName evidence="1">Uncharacterized protein</fullName>
    </submittedName>
</protein>
<gene>
    <name evidence="1" type="ORF">OW763_13440</name>
</gene>
<comment type="caution">
    <text evidence="1">The sequence shown here is derived from an EMBL/GenBank/DDBJ whole genome shotgun (WGS) entry which is preliminary data.</text>
</comment>
<dbReference type="RefSeq" id="WP_268041656.1">
    <property type="nucleotide sequence ID" value="NZ_JAPQER010000006.1"/>
</dbReference>
<dbReference type="EMBL" id="JAPQER010000006">
    <property type="protein sequence ID" value="MCY6485336.1"/>
    <property type="molecule type" value="Genomic_DNA"/>
</dbReference>